<evidence type="ECO:0000256" key="7">
    <source>
        <dbReference type="ARBA" id="ARBA00022692"/>
    </source>
</evidence>
<keyword evidence="8 22" id="KW-0732">Signal</keyword>
<dbReference type="Gene3D" id="3.30.200.20">
    <property type="entry name" value="Phosphorylase Kinase, domain 1"/>
    <property type="match status" value="1"/>
</dbReference>
<reference evidence="25" key="1">
    <citation type="submission" date="2025-08" db="UniProtKB">
        <authorList>
            <consortium name="RefSeq"/>
        </authorList>
    </citation>
    <scope>IDENTIFICATION</scope>
    <source>
        <tissue evidence="25">Fruit stalk</tissue>
    </source>
</reference>
<feature type="binding site" evidence="19">
    <location>
        <position position="570"/>
    </location>
    <ligand>
        <name>ATP</name>
        <dbReference type="ChEBI" id="CHEBI:30616"/>
    </ligand>
</feature>
<evidence type="ECO:0000256" key="10">
    <source>
        <dbReference type="ARBA" id="ARBA00022741"/>
    </source>
</evidence>
<evidence type="ECO:0000256" key="1">
    <source>
        <dbReference type="ARBA" id="ARBA00004479"/>
    </source>
</evidence>
<dbReference type="PRINTS" id="PR00019">
    <property type="entry name" value="LEURICHRPT"/>
</dbReference>
<keyword evidence="11" id="KW-0418">Kinase</keyword>
<dbReference type="InterPro" id="IPR003591">
    <property type="entry name" value="Leu-rich_rpt_typical-subtyp"/>
</dbReference>
<dbReference type="Proteomes" id="UP000515121">
    <property type="component" value="Unplaced"/>
</dbReference>
<comment type="subcellular location">
    <subcellularLocation>
        <location evidence="1">Membrane</location>
        <topology evidence="1">Single-pass type I membrane protein</topology>
    </subcellularLocation>
</comment>
<keyword evidence="4" id="KW-0597">Phosphoprotein</keyword>
<dbReference type="Gene3D" id="3.80.10.10">
    <property type="entry name" value="Ribonuclease Inhibitor"/>
    <property type="match status" value="3"/>
</dbReference>
<dbReference type="PANTHER" id="PTHR48005:SF16">
    <property type="entry name" value="MDIS1-INTERACTING RECEPTOR LIKE KINASE 2-LIKE ISOFORM X1"/>
    <property type="match status" value="1"/>
</dbReference>
<dbReference type="InterPro" id="IPR032675">
    <property type="entry name" value="LRR_dom_sf"/>
</dbReference>
<evidence type="ECO:0000256" key="9">
    <source>
        <dbReference type="ARBA" id="ARBA00022737"/>
    </source>
</evidence>
<dbReference type="InterPro" id="IPR011009">
    <property type="entry name" value="Kinase-like_dom_sf"/>
</dbReference>
<comment type="catalytic activity">
    <reaction evidence="17">
        <text>L-threonyl-[protein] + ATP = O-phospho-L-threonyl-[protein] + ADP + H(+)</text>
        <dbReference type="Rhea" id="RHEA:46608"/>
        <dbReference type="Rhea" id="RHEA-COMP:11060"/>
        <dbReference type="Rhea" id="RHEA-COMP:11605"/>
        <dbReference type="ChEBI" id="CHEBI:15378"/>
        <dbReference type="ChEBI" id="CHEBI:30013"/>
        <dbReference type="ChEBI" id="CHEBI:30616"/>
        <dbReference type="ChEBI" id="CHEBI:61977"/>
        <dbReference type="ChEBI" id="CHEBI:456216"/>
        <dbReference type="EC" id="2.7.11.1"/>
    </reaction>
</comment>
<dbReference type="GeneID" id="111313228"/>
<dbReference type="InterPro" id="IPR001611">
    <property type="entry name" value="Leu-rich_rpt"/>
</dbReference>
<keyword evidence="13 21" id="KW-1133">Transmembrane helix</keyword>
<keyword evidence="9" id="KW-0677">Repeat</keyword>
<evidence type="ECO:0000256" key="2">
    <source>
        <dbReference type="ARBA" id="ARBA00012513"/>
    </source>
</evidence>
<accession>A0A6P6AXY9</accession>
<name>A0A6P6AXY9_DURZI</name>
<keyword evidence="3" id="KW-0723">Serine/threonine-protein kinase</keyword>
<dbReference type="Pfam" id="PF13855">
    <property type="entry name" value="LRR_8"/>
    <property type="match status" value="1"/>
</dbReference>
<evidence type="ECO:0000256" key="12">
    <source>
        <dbReference type="ARBA" id="ARBA00022840"/>
    </source>
</evidence>
<evidence type="ECO:0000256" key="11">
    <source>
        <dbReference type="ARBA" id="ARBA00022777"/>
    </source>
</evidence>
<comment type="catalytic activity">
    <reaction evidence="18">
        <text>L-seryl-[protein] + ATP = O-phospho-L-seryl-[protein] + ADP + H(+)</text>
        <dbReference type="Rhea" id="RHEA:17989"/>
        <dbReference type="Rhea" id="RHEA-COMP:9863"/>
        <dbReference type="Rhea" id="RHEA-COMP:11604"/>
        <dbReference type="ChEBI" id="CHEBI:15378"/>
        <dbReference type="ChEBI" id="CHEBI:29999"/>
        <dbReference type="ChEBI" id="CHEBI:30616"/>
        <dbReference type="ChEBI" id="CHEBI:83421"/>
        <dbReference type="ChEBI" id="CHEBI:456216"/>
        <dbReference type="EC" id="2.7.11.1"/>
    </reaction>
</comment>
<dbReference type="OrthoDB" id="676979at2759"/>
<keyword evidence="10 19" id="KW-0547">Nucleotide-binding</keyword>
<evidence type="ECO:0000256" key="8">
    <source>
        <dbReference type="ARBA" id="ARBA00022729"/>
    </source>
</evidence>
<sequence length="862" mass="95745">MALSKWIAIVLSYLTTTTIVLAHVSTSETKLATASSLELEAQALLHSGWWSSYRKDISQRCEWPGLSCNGAGSVTKMDVRLFFVDDKFEKLNFSCFQNLVYLNAAFNGIIGNIPPQIGVLSSLKFLDLSFNNLNGSIPSTLGNLTKLKHLDLSLNQIYGTLPPTFVGLIGLEVLDVTSNKISGFIPSEIGHLMNLSKLVLTDNKLIGPIPSSLCDLVNLSYLFLDSNLLHGAIPRGIRNMKNLIELHLSNNNFMSLTLSSLTSLSNLSILYLDSNFLHGPIPHETGNMKNLVELSLAHNCLESPLPKEIRNLKGLRYLNLSKNKLSGPIPDQIGVCSNLRELYLGNNHVIDLSHNFISGELPRQLVISYLKVLDLSYNNLTGPIPKYLLSLESVNLSYNSLKDPIPELASYCFPPESFRGDLALESSKPEGMSDANWNRIQNKAVSTIRLALESTPKSLWDKLEGFSPRPQSHTHVRKALEIILPVIVFIAFVSSGVVFAFKCRRKNDKSDLNATRNGDLFSIWNYDGRIAFEDIIEATEDFDVRYCIGTGCYGSVYRAQLPSGKVVALKKLHRLEAEVPVFDKSFRNEAKLLTEIRHKNILKLHGFCLHKRSMFLINEYMDRGSLFCVLRNQNEAVELDWIKRVNIIKATAHALSYLHHDYNPPIFHRDISSNNILLNSDLEAFVSDFGTARLLDPDSSNQTMLVGTFGYVAPERAYTMIVTEKCDVYNFGVLALETLMGKHPGELLSSLSSPSANSHDIMLSDLLVPRLSPPRNQVVAADIVVAATLALACLDLKPKSRPTMKCVSQVFLSCQRPSAKPLHTISLLQLKAHEMFMEGDDQSSPPRISGQESNLINVSSSA</sequence>
<keyword evidence="6" id="KW-0808">Transferase</keyword>
<dbReference type="PROSITE" id="PS50011">
    <property type="entry name" value="PROTEIN_KINASE_DOM"/>
    <property type="match status" value="1"/>
</dbReference>
<dbReference type="FunFam" id="1.10.510.10:FF:000445">
    <property type="entry name" value="MDIS1-interacting receptor like kinase 2"/>
    <property type="match status" value="1"/>
</dbReference>
<feature type="domain" description="Protein kinase" evidence="23">
    <location>
        <begin position="542"/>
        <end position="812"/>
    </location>
</feature>
<dbReference type="GO" id="GO:0004674">
    <property type="term" value="F:protein serine/threonine kinase activity"/>
    <property type="evidence" value="ECO:0007669"/>
    <property type="project" value="UniProtKB-KW"/>
</dbReference>
<dbReference type="SMART" id="SM00369">
    <property type="entry name" value="LRR_TYP"/>
    <property type="match status" value="9"/>
</dbReference>
<dbReference type="PROSITE" id="PS00107">
    <property type="entry name" value="PROTEIN_KINASE_ATP"/>
    <property type="match status" value="1"/>
</dbReference>
<keyword evidence="5" id="KW-0433">Leucine-rich repeat</keyword>
<keyword evidence="24" id="KW-1185">Reference proteome</keyword>
<evidence type="ECO:0000256" key="13">
    <source>
        <dbReference type="ARBA" id="ARBA00022989"/>
    </source>
</evidence>
<dbReference type="SUPFAM" id="SSF52058">
    <property type="entry name" value="L domain-like"/>
    <property type="match status" value="1"/>
</dbReference>
<evidence type="ECO:0000256" key="6">
    <source>
        <dbReference type="ARBA" id="ARBA00022679"/>
    </source>
</evidence>
<dbReference type="InterPro" id="IPR008266">
    <property type="entry name" value="Tyr_kinase_AS"/>
</dbReference>
<evidence type="ECO:0000256" key="4">
    <source>
        <dbReference type="ARBA" id="ARBA00022553"/>
    </source>
</evidence>
<feature type="compositionally biased region" description="Polar residues" evidence="20">
    <location>
        <begin position="842"/>
        <end position="862"/>
    </location>
</feature>
<dbReference type="PANTHER" id="PTHR48005">
    <property type="entry name" value="LEUCINE RICH REPEAT KINASE 2"/>
    <property type="match status" value="1"/>
</dbReference>
<organism evidence="24 25">
    <name type="scientific">Durio zibethinus</name>
    <name type="common">Durian</name>
    <dbReference type="NCBI Taxonomy" id="66656"/>
    <lineage>
        <taxon>Eukaryota</taxon>
        <taxon>Viridiplantae</taxon>
        <taxon>Streptophyta</taxon>
        <taxon>Embryophyta</taxon>
        <taxon>Tracheophyta</taxon>
        <taxon>Spermatophyta</taxon>
        <taxon>Magnoliopsida</taxon>
        <taxon>eudicotyledons</taxon>
        <taxon>Gunneridae</taxon>
        <taxon>Pentapetalae</taxon>
        <taxon>rosids</taxon>
        <taxon>malvids</taxon>
        <taxon>Malvales</taxon>
        <taxon>Malvaceae</taxon>
        <taxon>Helicteroideae</taxon>
        <taxon>Durio</taxon>
    </lineage>
</organism>
<evidence type="ECO:0000256" key="5">
    <source>
        <dbReference type="ARBA" id="ARBA00022614"/>
    </source>
</evidence>
<gene>
    <name evidence="25" type="primary">LOC111313228</name>
</gene>
<dbReference type="Pfam" id="PF00560">
    <property type="entry name" value="LRR_1"/>
    <property type="match status" value="5"/>
</dbReference>
<dbReference type="EC" id="2.7.11.1" evidence="2"/>
<dbReference type="Pfam" id="PF00069">
    <property type="entry name" value="Pkinase"/>
    <property type="match status" value="1"/>
</dbReference>
<evidence type="ECO:0000256" key="20">
    <source>
        <dbReference type="SAM" id="MobiDB-lite"/>
    </source>
</evidence>
<feature type="signal peptide" evidence="22">
    <location>
        <begin position="1"/>
        <end position="22"/>
    </location>
</feature>
<dbReference type="PROSITE" id="PS00109">
    <property type="entry name" value="PROTEIN_KINASE_TYR"/>
    <property type="match status" value="1"/>
</dbReference>
<keyword evidence="15" id="KW-0675">Receptor</keyword>
<feature type="region of interest" description="Disordered" evidence="20">
    <location>
        <begin position="838"/>
        <end position="862"/>
    </location>
</feature>
<dbReference type="Gene3D" id="1.10.510.10">
    <property type="entry name" value="Transferase(Phosphotransferase) domain 1"/>
    <property type="match status" value="1"/>
</dbReference>
<dbReference type="AlphaFoldDB" id="A0A6P6AXY9"/>
<protein>
    <recommendedName>
        <fullName evidence="2">non-specific serine/threonine protein kinase</fullName>
        <ecNumber evidence="2">2.7.11.1</ecNumber>
    </recommendedName>
</protein>
<dbReference type="InterPro" id="IPR000719">
    <property type="entry name" value="Prot_kinase_dom"/>
</dbReference>
<dbReference type="FunFam" id="3.80.10.10:FF:000095">
    <property type="entry name" value="LRR receptor-like serine/threonine-protein kinase GSO1"/>
    <property type="match status" value="1"/>
</dbReference>
<evidence type="ECO:0000256" key="16">
    <source>
        <dbReference type="ARBA" id="ARBA00023180"/>
    </source>
</evidence>
<dbReference type="InterPro" id="IPR051420">
    <property type="entry name" value="Ser_Thr_Kinases_DiverseReg"/>
</dbReference>
<dbReference type="InterPro" id="IPR017441">
    <property type="entry name" value="Protein_kinase_ATP_BS"/>
</dbReference>
<keyword evidence="16" id="KW-0325">Glycoprotein</keyword>
<dbReference type="FunFam" id="3.80.10.10:FF:000383">
    <property type="entry name" value="Leucine-rich repeat receptor protein kinase EMS1"/>
    <property type="match status" value="1"/>
</dbReference>
<dbReference type="FunFam" id="3.30.200.20:FF:000309">
    <property type="entry name" value="Leucine-rich repeat receptor protein kinase MSP1"/>
    <property type="match status" value="1"/>
</dbReference>
<feature type="chain" id="PRO_5028250257" description="non-specific serine/threonine protein kinase" evidence="22">
    <location>
        <begin position="23"/>
        <end position="862"/>
    </location>
</feature>
<evidence type="ECO:0000256" key="15">
    <source>
        <dbReference type="ARBA" id="ARBA00023170"/>
    </source>
</evidence>
<evidence type="ECO:0000256" key="22">
    <source>
        <dbReference type="SAM" id="SignalP"/>
    </source>
</evidence>
<evidence type="ECO:0000313" key="25">
    <source>
        <dbReference type="RefSeq" id="XP_022769630.1"/>
    </source>
</evidence>
<evidence type="ECO:0000259" key="23">
    <source>
        <dbReference type="PROSITE" id="PS50011"/>
    </source>
</evidence>
<dbReference type="GO" id="GO:0005524">
    <property type="term" value="F:ATP binding"/>
    <property type="evidence" value="ECO:0007669"/>
    <property type="project" value="UniProtKB-UniRule"/>
</dbReference>
<evidence type="ECO:0000256" key="17">
    <source>
        <dbReference type="ARBA" id="ARBA00047899"/>
    </source>
</evidence>
<evidence type="ECO:0000256" key="19">
    <source>
        <dbReference type="PROSITE-ProRule" id="PRU10141"/>
    </source>
</evidence>
<evidence type="ECO:0000313" key="24">
    <source>
        <dbReference type="Proteomes" id="UP000515121"/>
    </source>
</evidence>
<evidence type="ECO:0000256" key="21">
    <source>
        <dbReference type="SAM" id="Phobius"/>
    </source>
</evidence>
<keyword evidence="7 21" id="KW-0812">Transmembrane</keyword>
<evidence type="ECO:0000256" key="14">
    <source>
        <dbReference type="ARBA" id="ARBA00023136"/>
    </source>
</evidence>
<dbReference type="SUPFAM" id="SSF56112">
    <property type="entry name" value="Protein kinase-like (PK-like)"/>
    <property type="match status" value="1"/>
</dbReference>
<dbReference type="RefSeq" id="XP_022769630.1">
    <property type="nucleotide sequence ID" value="XM_022913895.1"/>
</dbReference>
<feature type="transmembrane region" description="Helical" evidence="21">
    <location>
        <begin position="482"/>
        <end position="501"/>
    </location>
</feature>
<keyword evidence="14 21" id="KW-0472">Membrane</keyword>
<keyword evidence="12 19" id="KW-0067">ATP-binding</keyword>
<evidence type="ECO:0000256" key="3">
    <source>
        <dbReference type="ARBA" id="ARBA00022527"/>
    </source>
</evidence>
<dbReference type="GO" id="GO:0016020">
    <property type="term" value="C:membrane"/>
    <property type="evidence" value="ECO:0007669"/>
    <property type="project" value="UniProtKB-SubCell"/>
</dbReference>
<proteinExistence type="predicted"/>
<dbReference type="KEGG" id="dzi:111313228"/>
<evidence type="ECO:0000256" key="18">
    <source>
        <dbReference type="ARBA" id="ARBA00048679"/>
    </source>
</evidence>